<feature type="non-terminal residue" evidence="1">
    <location>
        <position position="1"/>
    </location>
</feature>
<gene>
    <name evidence="1" type="ORF">N302_04724</name>
</gene>
<dbReference type="EMBL" id="KK717917">
    <property type="protein sequence ID" value="KFO53046.1"/>
    <property type="molecule type" value="Genomic_DNA"/>
</dbReference>
<feature type="non-terminal residue" evidence="1">
    <location>
        <position position="108"/>
    </location>
</feature>
<sequence>RAATMMWRTIGSSGPTVEKVLPTLLCVMEDWPLHSMCTSDGDGSDVFALAATLGLWVIVQVPECHKAMNLYAPHLLVALFVQIFNSTVHGTEEVDTFWRQCQEQHGLP</sequence>
<proteinExistence type="predicted"/>
<accession>A0A091E7A2</accession>
<protein>
    <submittedName>
        <fullName evidence="1">Uncharacterized protein</fullName>
    </submittedName>
</protein>
<name>A0A091E7A2_CORBR</name>
<dbReference type="Proteomes" id="UP000052976">
    <property type="component" value="Unassembled WGS sequence"/>
</dbReference>
<dbReference type="AlphaFoldDB" id="A0A091E7A2"/>
<reference evidence="1 2" key="1">
    <citation type="submission" date="2014-04" db="EMBL/GenBank/DDBJ databases">
        <title>Genome evolution of avian class.</title>
        <authorList>
            <person name="Zhang G."/>
            <person name="Li C."/>
        </authorList>
    </citation>
    <scope>NUCLEOTIDE SEQUENCE [LARGE SCALE GENOMIC DNA]</scope>
    <source>
        <strain evidence="1">BGI_N302</strain>
    </source>
</reference>
<organism evidence="1 2">
    <name type="scientific">Corvus brachyrhynchos</name>
    <name type="common">American crow</name>
    <dbReference type="NCBI Taxonomy" id="85066"/>
    <lineage>
        <taxon>Eukaryota</taxon>
        <taxon>Metazoa</taxon>
        <taxon>Chordata</taxon>
        <taxon>Craniata</taxon>
        <taxon>Vertebrata</taxon>
        <taxon>Euteleostomi</taxon>
        <taxon>Archelosauria</taxon>
        <taxon>Archosauria</taxon>
        <taxon>Dinosauria</taxon>
        <taxon>Saurischia</taxon>
        <taxon>Theropoda</taxon>
        <taxon>Coelurosauria</taxon>
        <taxon>Aves</taxon>
        <taxon>Neognathae</taxon>
        <taxon>Neoaves</taxon>
        <taxon>Telluraves</taxon>
        <taxon>Australaves</taxon>
        <taxon>Passeriformes</taxon>
        <taxon>Corvoidea</taxon>
        <taxon>Corvidae</taxon>
        <taxon>Corvus</taxon>
    </lineage>
</organism>
<evidence type="ECO:0000313" key="1">
    <source>
        <dbReference type="EMBL" id="KFO53046.1"/>
    </source>
</evidence>
<keyword evidence="2" id="KW-1185">Reference proteome</keyword>
<evidence type="ECO:0000313" key="2">
    <source>
        <dbReference type="Proteomes" id="UP000052976"/>
    </source>
</evidence>